<name>A0A8S9PII0_BRACR</name>
<dbReference type="Proteomes" id="UP000712600">
    <property type="component" value="Unassembled WGS sequence"/>
</dbReference>
<proteinExistence type="predicted"/>
<comment type="caution">
    <text evidence="2">The sequence shown here is derived from an EMBL/GenBank/DDBJ whole genome shotgun (WGS) entry which is preliminary data.</text>
</comment>
<feature type="region of interest" description="Disordered" evidence="1">
    <location>
        <begin position="132"/>
        <end position="154"/>
    </location>
</feature>
<evidence type="ECO:0000313" key="2">
    <source>
        <dbReference type="EMBL" id="KAF3514920.1"/>
    </source>
</evidence>
<gene>
    <name evidence="2" type="ORF">F2Q69_00001996</name>
</gene>
<evidence type="ECO:0000256" key="1">
    <source>
        <dbReference type="SAM" id="MobiDB-lite"/>
    </source>
</evidence>
<sequence>MLVPSEIEVKHILLSAGVEESIPLMSDLLQGMTLSALPWGEHGIISRSYVSDFAKLECSSCSAHVAQILQVVKAHVVKLQRPLHTWLAVFGICFMGNSESSHDSGSIYANRFWPDLSMFICGSKAARNLLPPPPSQRRDSFHQHPSLCNDSDSDEGRGFGWCCDVTYYCD</sequence>
<dbReference type="AlphaFoldDB" id="A0A8S9PII0"/>
<accession>A0A8S9PII0</accession>
<reference evidence="2" key="1">
    <citation type="submission" date="2019-12" db="EMBL/GenBank/DDBJ databases">
        <title>Genome sequencing and annotation of Brassica cretica.</title>
        <authorList>
            <person name="Studholme D.J."/>
            <person name="Sarris P."/>
        </authorList>
    </citation>
    <scope>NUCLEOTIDE SEQUENCE</scope>
    <source>
        <strain evidence="2">PFS-109/04</strain>
        <tissue evidence="2">Leaf</tissue>
    </source>
</reference>
<protein>
    <submittedName>
        <fullName evidence="2">Uncharacterized protein</fullName>
    </submittedName>
</protein>
<organism evidence="2 3">
    <name type="scientific">Brassica cretica</name>
    <name type="common">Mustard</name>
    <dbReference type="NCBI Taxonomy" id="69181"/>
    <lineage>
        <taxon>Eukaryota</taxon>
        <taxon>Viridiplantae</taxon>
        <taxon>Streptophyta</taxon>
        <taxon>Embryophyta</taxon>
        <taxon>Tracheophyta</taxon>
        <taxon>Spermatophyta</taxon>
        <taxon>Magnoliopsida</taxon>
        <taxon>eudicotyledons</taxon>
        <taxon>Gunneridae</taxon>
        <taxon>Pentapetalae</taxon>
        <taxon>rosids</taxon>
        <taxon>malvids</taxon>
        <taxon>Brassicales</taxon>
        <taxon>Brassicaceae</taxon>
        <taxon>Brassiceae</taxon>
        <taxon>Brassica</taxon>
    </lineage>
</organism>
<evidence type="ECO:0000313" key="3">
    <source>
        <dbReference type="Proteomes" id="UP000712600"/>
    </source>
</evidence>
<dbReference type="EMBL" id="QGKX02001521">
    <property type="protein sequence ID" value="KAF3514920.1"/>
    <property type="molecule type" value="Genomic_DNA"/>
</dbReference>